<gene>
    <name evidence="1" type="ORF">Gogos_003977</name>
</gene>
<name>A0A7J9CNN3_GOSGO</name>
<proteinExistence type="predicted"/>
<comment type="caution">
    <text evidence="1">The sequence shown here is derived from an EMBL/GenBank/DDBJ whole genome shotgun (WGS) entry which is preliminary data.</text>
</comment>
<accession>A0A7J9CNN3</accession>
<evidence type="ECO:0000313" key="1">
    <source>
        <dbReference type="EMBL" id="MBA0750119.1"/>
    </source>
</evidence>
<protein>
    <submittedName>
        <fullName evidence="1">Uncharacterized protein</fullName>
    </submittedName>
</protein>
<organism evidence="1 2">
    <name type="scientific">Gossypium gossypioides</name>
    <name type="common">Mexican cotton</name>
    <name type="synonym">Selera gossypioides</name>
    <dbReference type="NCBI Taxonomy" id="34282"/>
    <lineage>
        <taxon>Eukaryota</taxon>
        <taxon>Viridiplantae</taxon>
        <taxon>Streptophyta</taxon>
        <taxon>Embryophyta</taxon>
        <taxon>Tracheophyta</taxon>
        <taxon>Spermatophyta</taxon>
        <taxon>Magnoliopsida</taxon>
        <taxon>eudicotyledons</taxon>
        <taxon>Gunneridae</taxon>
        <taxon>Pentapetalae</taxon>
        <taxon>rosids</taxon>
        <taxon>malvids</taxon>
        <taxon>Malvales</taxon>
        <taxon>Malvaceae</taxon>
        <taxon>Malvoideae</taxon>
        <taxon>Gossypium</taxon>
    </lineage>
</organism>
<dbReference type="EMBL" id="JABEZY010000011">
    <property type="protein sequence ID" value="MBA0750119.1"/>
    <property type="molecule type" value="Genomic_DNA"/>
</dbReference>
<evidence type="ECO:0000313" key="2">
    <source>
        <dbReference type="Proteomes" id="UP000593579"/>
    </source>
</evidence>
<sequence length="46" mass="5424">MRKCTVFESDNLEVVRALHVSVLVDSRITVFRRVQTDYENQRTVVN</sequence>
<keyword evidence="2" id="KW-1185">Reference proteome</keyword>
<reference evidence="1 2" key="1">
    <citation type="journal article" date="2019" name="Genome Biol. Evol.">
        <title>Insights into the evolution of the New World diploid cottons (Gossypium, subgenus Houzingenia) based on genome sequencing.</title>
        <authorList>
            <person name="Grover C.E."/>
            <person name="Arick M.A. 2nd"/>
            <person name="Thrash A."/>
            <person name="Conover J.L."/>
            <person name="Sanders W.S."/>
            <person name="Peterson D.G."/>
            <person name="Frelichowski J.E."/>
            <person name="Scheffler J.A."/>
            <person name="Scheffler B.E."/>
            <person name="Wendel J.F."/>
        </authorList>
    </citation>
    <scope>NUCLEOTIDE SEQUENCE [LARGE SCALE GENOMIC DNA]</scope>
    <source>
        <strain evidence="1">5</strain>
        <tissue evidence="1">Leaf</tissue>
    </source>
</reference>
<dbReference type="Proteomes" id="UP000593579">
    <property type="component" value="Unassembled WGS sequence"/>
</dbReference>
<dbReference type="AlphaFoldDB" id="A0A7J9CNN3"/>